<feature type="domain" description="MoaB/Mog" evidence="1">
    <location>
        <begin position="8"/>
        <end position="170"/>
    </location>
</feature>
<dbReference type="Pfam" id="PF24102">
    <property type="entry name" value="FLAD1_M"/>
    <property type="match status" value="1"/>
</dbReference>
<dbReference type="PANTHER" id="PTHR13939:SF0">
    <property type="entry name" value="NMN AMIDOHYDROLASE-LIKE PROTEIN YFAY"/>
    <property type="match status" value="1"/>
</dbReference>
<dbReference type="InterPro" id="IPR036425">
    <property type="entry name" value="MoaB/Mog-like_dom_sf"/>
</dbReference>
<sequence length="249" mass="26624">MAETPTAALVVIGSEVLSAKVQDENGPYAALRLRALGVQLVGIHTVPDREEDIATSLDVLRRRVDWCFTSGGVGPTHDDITPRAVARALGRRVARSQALAESIRALHRAHHGGEEPPEAALRMADVPEGTRLLGDPGYPTLAVENVVMLPGVPRFFRHQLDAIAPLLQAPPWRLASVFVAVGEERFAPALDRVVAAHPAVEIGSYPRFDATDHRVKLTVESKELAAVQAALAALLEALPPGSVVRVEGP</sequence>
<keyword evidence="3" id="KW-1185">Reference proteome</keyword>
<dbReference type="InterPro" id="IPR050101">
    <property type="entry name" value="CinA"/>
</dbReference>
<evidence type="ECO:0000313" key="3">
    <source>
        <dbReference type="Proteomes" id="UP001162891"/>
    </source>
</evidence>
<evidence type="ECO:0000313" key="2">
    <source>
        <dbReference type="EMBL" id="BDG06594.1"/>
    </source>
</evidence>
<dbReference type="Proteomes" id="UP001162891">
    <property type="component" value="Chromosome"/>
</dbReference>
<reference evidence="3" key="1">
    <citation type="journal article" date="2022" name="Int. J. Syst. Evol. Microbiol.">
        <title>Anaeromyxobacter oryzae sp. nov., Anaeromyxobacter diazotrophicus sp. nov. and Anaeromyxobacter paludicola sp. nov., isolated from paddy soils.</title>
        <authorList>
            <person name="Itoh H."/>
            <person name="Xu Z."/>
            <person name="Mise K."/>
            <person name="Masuda Y."/>
            <person name="Ushijima N."/>
            <person name="Hayakawa C."/>
            <person name="Shiratori Y."/>
            <person name="Senoo K."/>
        </authorList>
    </citation>
    <scope>NUCLEOTIDE SEQUENCE [LARGE SCALE GENOMIC DNA]</scope>
    <source>
        <strain evidence="3">Red232</strain>
    </source>
</reference>
<dbReference type="InterPro" id="IPR056596">
    <property type="entry name" value="FLAD1_M"/>
</dbReference>
<dbReference type="CDD" id="cd00885">
    <property type="entry name" value="cinA"/>
    <property type="match status" value="1"/>
</dbReference>
<proteinExistence type="predicted"/>
<accession>A0ABM7X456</accession>
<dbReference type="InterPro" id="IPR001453">
    <property type="entry name" value="MoaB/Mog_dom"/>
</dbReference>
<name>A0ABM7X456_9BACT</name>
<dbReference type="Pfam" id="PF00994">
    <property type="entry name" value="MoCF_biosynth"/>
    <property type="match status" value="1"/>
</dbReference>
<evidence type="ECO:0000259" key="1">
    <source>
        <dbReference type="SMART" id="SM00852"/>
    </source>
</evidence>
<organism evidence="2 3">
    <name type="scientific">Anaeromyxobacter oryzae</name>
    <dbReference type="NCBI Taxonomy" id="2918170"/>
    <lineage>
        <taxon>Bacteria</taxon>
        <taxon>Pseudomonadati</taxon>
        <taxon>Myxococcota</taxon>
        <taxon>Myxococcia</taxon>
        <taxon>Myxococcales</taxon>
        <taxon>Cystobacterineae</taxon>
        <taxon>Anaeromyxobacteraceae</taxon>
        <taxon>Anaeromyxobacter</taxon>
    </lineage>
</organism>
<dbReference type="Gene3D" id="3.40.980.10">
    <property type="entry name" value="MoaB/Mog-like domain"/>
    <property type="match status" value="1"/>
</dbReference>
<dbReference type="SUPFAM" id="SSF53218">
    <property type="entry name" value="Molybdenum cofactor biosynthesis proteins"/>
    <property type="match status" value="1"/>
</dbReference>
<dbReference type="EMBL" id="AP025591">
    <property type="protein sequence ID" value="BDG06594.1"/>
    <property type="molecule type" value="Genomic_DNA"/>
</dbReference>
<gene>
    <name evidence="2" type="ORF">AMOR_55900</name>
</gene>
<protein>
    <submittedName>
        <fullName evidence="2">Molybdenum cofactor biosynthesis protein</fullName>
    </submittedName>
</protein>
<dbReference type="SMART" id="SM00852">
    <property type="entry name" value="MoCF_biosynth"/>
    <property type="match status" value="1"/>
</dbReference>
<dbReference type="RefSeq" id="WP_248356946.1">
    <property type="nucleotide sequence ID" value="NZ_AP025591.1"/>
</dbReference>
<dbReference type="PANTHER" id="PTHR13939">
    <property type="entry name" value="NICOTINAMIDE-NUCLEOTIDE AMIDOHYDROLASE PNCC"/>
    <property type="match status" value="1"/>
</dbReference>